<keyword evidence="2" id="KW-1185">Reference proteome</keyword>
<dbReference type="HOGENOM" id="CLU_2756472_0_0_6"/>
<evidence type="ECO:0000313" key="2">
    <source>
        <dbReference type="Proteomes" id="UP000009080"/>
    </source>
</evidence>
<dbReference type="AlphaFoldDB" id="C5BI51"/>
<dbReference type="EMBL" id="CP001614">
    <property type="protein sequence ID" value="ACR13538.1"/>
    <property type="molecule type" value="Genomic_DNA"/>
</dbReference>
<name>C5BI51_TERTT</name>
<organism evidence="1 2">
    <name type="scientific">Teredinibacter turnerae (strain ATCC 39867 / T7901)</name>
    <dbReference type="NCBI Taxonomy" id="377629"/>
    <lineage>
        <taxon>Bacteria</taxon>
        <taxon>Pseudomonadati</taxon>
        <taxon>Pseudomonadota</taxon>
        <taxon>Gammaproteobacteria</taxon>
        <taxon>Cellvibrionales</taxon>
        <taxon>Cellvibrionaceae</taxon>
        <taxon>Teredinibacter</taxon>
    </lineage>
</organism>
<sequence>MLLGMIGLLGAFICVCDPVALNGLALLGISFCRLALSLAPIKNKAHIAAYICCGVQQLSAPNSSTLVETS</sequence>
<reference evidence="1 2" key="1">
    <citation type="journal article" date="2009" name="PLoS ONE">
        <title>The complete genome of Teredinibacter turnerae T7901: an intracellular endosymbiont of marine wood-boring bivalves (shipworms).</title>
        <authorList>
            <person name="Yang J.C."/>
            <person name="Madupu R."/>
            <person name="Durkin A.S."/>
            <person name="Ekborg N.A."/>
            <person name="Pedamallu C.S."/>
            <person name="Hostetler J.B."/>
            <person name="Radune D."/>
            <person name="Toms B.S."/>
            <person name="Henrissat B."/>
            <person name="Coutinho P.M."/>
            <person name="Schwarz S."/>
            <person name="Field L."/>
            <person name="Trindade-Silva A.E."/>
            <person name="Soares C.A.G."/>
            <person name="Elshahawi S."/>
            <person name="Hanora A."/>
            <person name="Schmidt E.W."/>
            <person name="Haygood M.G."/>
            <person name="Posfai J."/>
            <person name="Benner J."/>
            <person name="Madinger C."/>
            <person name="Nove J."/>
            <person name="Anton B."/>
            <person name="Chaudhary K."/>
            <person name="Foster J."/>
            <person name="Holman A."/>
            <person name="Kumar S."/>
            <person name="Lessard P.A."/>
            <person name="Luyten Y.A."/>
            <person name="Slatko B."/>
            <person name="Wood N."/>
            <person name="Wu B."/>
            <person name="Teplitski M."/>
            <person name="Mougous J.D."/>
            <person name="Ward N."/>
            <person name="Eisen J.A."/>
            <person name="Badger J.H."/>
            <person name="Distel D.L."/>
        </authorList>
    </citation>
    <scope>NUCLEOTIDE SEQUENCE [LARGE SCALE GENOMIC DNA]</scope>
    <source>
        <strain evidence="2">ATCC 39867 / T7901</strain>
    </source>
</reference>
<accession>C5BI51</accession>
<protein>
    <submittedName>
        <fullName evidence="1">Uncharacterized protein</fullName>
    </submittedName>
</protein>
<evidence type="ECO:0000313" key="1">
    <source>
        <dbReference type="EMBL" id="ACR13538.1"/>
    </source>
</evidence>
<gene>
    <name evidence="1" type="ordered locus">TERTU_4226</name>
</gene>
<dbReference type="KEGG" id="ttu:TERTU_4226"/>
<dbReference type="Proteomes" id="UP000009080">
    <property type="component" value="Chromosome"/>
</dbReference>
<proteinExistence type="predicted"/>